<dbReference type="SUPFAM" id="SSF54277">
    <property type="entry name" value="CAD &amp; PB1 domains"/>
    <property type="match status" value="1"/>
</dbReference>
<evidence type="ECO:0000313" key="6">
    <source>
        <dbReference type="Proteomes" id="UP000887568"/>
    </source>
</evidence>
<dbReference type="InterPro" id="IPR003508">
    <property type="entry name" value="CIDE-N_dom"/>
</dbReference>
<dbReference type="PANTHER" id="PTHR12306">
    <property type="entry name" value="CELL DEATH ACTIVATOR CIDE"/>
    <property type="match status" value="1"/>
</dbReference>
<evidence type="ECO:0000256" key="2">
    <source>
        <dbReference type="PROSITE-ProRule" id="PRU00447"/>
    </source>
</evidence>
<dbReference type="EnsemblMetazoa" id="XM_038221890.1">
    <property type="protein sequence ID" value="XP_038077818.1"/>
    <property type="gene ID" value="LOC119745511"/>
</dbReference>
<dbReference type="SMART" id="SM00266">
    <property type="entry name" value="CAD"/>
    <property type="match status" value="1"/>
</dbReference>
<name>A0A914BNG1_PATMI</name>
<dbReference type="GO" id="GO:0042981">
    <property type="term" value="P:regulation of apoptotic process"/>
    <property type="evidence" value="ECO:0007669"/>
    <property type="project" value="TreeGrafter"/>
</dbReference>
<dbReference type="GeneID" id="119745511"/>
<keyword evidence="6" id="KW-1185">Reference proteome</keyword>
<dbReference type="RefSeq" id="XP_038077820.1">
    <property type="nucleotide sequence ID" value="XM_038221892.1"/>
</dbReference>
<keyword evidence="1 2" id="KW-0053">Apoptosis</keyword>
<organism evidence="5 6">
    <name type="scientific">Patiria miniata</name>
    <name type="common">Bat star</name>
    <name type="synonym">Asterina miniata</name>
    <dbReference type="NCBI Taxonomy" id="46514"/>
    <lineage>
        <taxon>Eukaryota</taxon>
        <taxon>Metazoa</taxon>
        <taxon>Echinodermata</taxon>
        <taxon>Eleutherozoa</taxon>
        <taxon>Asterozoa</taxon>
        <taxon>Asteroidea</taxon>
        <taxon>Valvatacea</taxon>
        <taxon>Valvatida</taxon>
        <taxon>Asterinidae</taxon>
        <taxon>Patiria</taxon>
    </lineage>
</organism>
<feature type="domain" description="CIDE-N" evidence="4">
    <location>
        <begin position="88"/>
        <end position="166"/>
    </location>
</feature>
<dbReference type="Gene3D" id="3.10.20.10">
    <property type="match status" value="1"/>
</dbReference>
<feature type="region of interest" description="Disordered" evidence="3">
    <location>
        <begin position="1"/>
        <end position="58"/>
    </location>
</feature>
<dbReference type="EnsemblMetazoa" id="XM_038221889.1">
    <property type="protein sequence ID" value="XP_038077817.1"/>
    <property type="gene ID" value="LOC119745511"/>
</dbReference>
<dbReference type="PANTHER" id="PTHR12306:SF15">
    <property type="entry name" value="DNAATION FACTOR-RELATED PROTEIN 1, ISOFORM B-RELATED"/>
    <property type="match status" value="1"/>
</dbReference>
<dbReference type="EnsemblMetazoa" id="XM_038221891.1">
    <property type="protein sequence ID" value="XP_038077819.1"/>
    <property type="gene ID" value="LOC119745511"/>
</dbReference>
<proteinExistence type="predicted"/>
<dbReference type="Proteomes" id="UP000887568">
    <property type="component" value="Unplaced"/>
</dbReference>
<dbReference type="OrthoDB" id="9387550at2759"/>
<dbReference type="CDD" id="cd01615">
    <property type="entry name" value="CIDE_N"/>
    <property type="match status" value="1"/>
</dbReference>
<dbReference type="RefSeq" id="XP_038077819.1">
    <property type="nucleotide sequence ID" value="XM_038221891.1"/>
</dbReference>
<reference evidence="5" key="1">
    <citation type="submission" date="2022-11" db="UniProtKB">
        <authorList>
            <consortium name="EnsemblMetazoa"/>
        </authorList>
    </citation>
    <scope>IDENTIFICATION</scope>
</reference>
<dbReference type="RefSeq" id="XP_038077817.1">
    <property type="nucleotide sequence ID" value="XM_038221889.1"/>
</dbReference>
<evidence type="ECO:0000259" key="4">
    <source>
        <dbReference type="PROSITE" id="PS51135"/>
    </source>
</evidence>
<dbReference type="GO" id="GO:0006915">
    <property type="term" value="P:apoptotic process"/>
    <property type="evidence" value="ECO:0007669"/>
    <property type="project" value="UniProtKB-UniRule"/>
</dbReference>
<evidence type="ECO:0000256" key="3">
    <source>
        <dbReference type="SAM" id="MobiDB-lite"/>
    </source>
</evidence>
<protein>
    <recommendedName>
        <fullName evidence="4">CIDE-N domain-containing protein</fullName>
    </recommendedName>
</protein>
<evidence type="ECO:0000313" key="5">
    <source>
        <dbReference type="EnsemblMetazoa" id="XP_038077818.1"/>
    </source>
</evidence>
<accession>A0A914BNG1</accession>
<sequence length="293" mass="32765">MSSQESDPSERTTLRRSKRPRTKCEKKDAETQSDPTKGATSGGTPKRQRLDTEETGKIGVSYQRPLSSLLFGSKLRLMKPEPAVAPAQAKPLKVCDVRRNCRIGIVASTLQKLRTKIQDHFSITGSEEFEVVLEEDCTRVEDEEYFQTLPDNTVLMVVYHGQHWTKASTSLAEDTRGLVEVDGAGPSDSSNHLARVAERIARNPAVMAFLPKMDLEVVTDSDINQLQVLLHQSKDDAQFIQDACEKRLNELIRSEEATALLKLYDRAKTETGNGSPSSTESRPVQKSRKYKCR</sequence>
<dbReference type="Gene3D" id="1.10.1490.10">
    <property type="entry name" value="C-terminal domain of DFF45/ICAD (DFF-C domain)"/>
    <property type="match status" value="1"/>
</dbReference>
<dbReference type="RefSeq" id="XP_038077818.1">
    <property type="nucleotide sequence ID" value="XM_038221890.1"/>
</dbReference>
<evidence type="ECO:0000256" key="1">
    <source>
        <dbReference type="ARBA" id="ARBA00022703"/>
    </source>
</evidence>
<feature type="compositionally biased region" description="Polar residues" evidence="3">
    <location>
        <begin position="32"/>
        <end position="43"/>
    </location>
</feature>
<feature type="compositionally biased region" description="Polar residues" evidence="3">
    <location>
        <begin position="270"/>
        <end position="284"/>
    </location>
</feature>
<dbReference type="AlphaFoldDB" id="A0A914BNG1"/>
<dbReference type="PROSITE" id="PS51135">
    <property type="entry name" value="CIDE_N"/>
    <property type="match status" value="1"/>
</dbReference>
<dbReference type="EnsemblMetazoa" id="XM_038221892.1">
    <property type="protein sequence ID" value="XP_038077820.1"/>
    <property type="gene ID" value="LOC119745511"/>
</dbReference>
<dbReference type="OMA" id="EKWAPNM"/>
<dbReference type="Pfam" id="PF02017">
    <property type="entry name" value="CIDE-N"/>
    <property type="match status" value="1"/>
</dbReference>
<feature type="region of interest" description="Disordered" evidence="3">
    <location>
        <begin position="268"/>
        <end position="293"/>
    </location>
</feature>